<dbReference type="SUPFAM" id="SSF52540">
    <property type="entry name" value="P-loop containing nucleoside triphosphate hydrolases"/>
    <property type="match status" value="1"/>
</dbReference>
<evidence type="ECO:0000313" key="3">
    <source>
        <dbReference type="Proteomes" id="UP000530234"/>
    </source>
</evidence>
<dbReference type="GO" id="GO:0004386">
    <property type="term" value="F:helicase activity"/>
    <property type="evidence" value="ECO:0007669"/>
    <property type="project" value="UniProtKB-KW"/>
</dbReference>
<keyword evidence="2" id="KW-0347">Helicase</keyword>
<organism evidence="2 3">
    <name type="scientific">Streptomyces calidiresistens</name>
    <dbReference type="NCBI Taxonomy" id="1485586"/>
    <lineage>
        <taxon>Bacteria</taxon>
        <taxon>Bacillati</taxon>
        <taxon>Actinomycetota</taxon>
        <taxon>Actinomycetes</taxon>
        <taxon>Kitasatosporales</taxon>
        <taxon>Streptomycetaceae</taxon>
        <taxon>Streptomyces</taxon>
    </lineage>
</organism>
<name>A0A7W3SZA9_9ACTN</name>
<dbReference type="GO" id="GO:0016818">
    <property type="term" value="F:hydrolase activity, acting on acid anhydrides, in phosphorus-containing anhydrides"/>
    <property type="evidence" value="ECO:0007669"/>
    <property type="project" value="InterPro"/>
</dbReference>
<evidence type="ECO:0000313" key="2">
    <source>
        <dbReference type="EMBL" id="MBB0227957.1"/>
    </source>
</evidence>
<proteinExistence type="predicted"/>
<comment type="caution">
    <text evidence="2">The sequence shown here is derived from an EMBL/GenBank/DDBJ whole genome shotgun (WGS) entry which is preliminary data.</text>
</comment>
<dbReference type="SMART" id="SM00491">
    <property type="entry name" value="HELICc2"/>
    <property type="match status" value="1"/>
</dbReference>
<reference evidence="3" key="1">
    <citation type="submission" date="2019-10" db="EMBL/GenBank/DDBJ databases">
        <title>Streptomyces sp. nov., a novel actinobacterium isolated from alkaline environment.</title>
        <authorList>
            <person name="Golinska P."/>
        </authorList>
    </citation>
    <scope>NUCLEOTIDE SEQUENCE [LARGE SCALE GENOMIC DNA]</scope>
    <source>
        <strain evidence="3">DSM 42108</strain>
    </source>
</reference>
<keyword evidence="2" id="KW-0547">Nucleotide-binding</keyword>
<dbReference type="GO" id="GO:0005524">
    <property type="term" value="F:ATP binding"/>
    <property type="evidence" value="ECO:0007669"/>
    <property type="project" value="InterPro"/>
</dbReference>
<evidence type="ECO:0000259" key="1">
    <source>
        <dbReference type="SMART" id="SM00491"/>
    </source>
</evidence>
<dbReference type="GO" id="GO:0006139">
    <property type="term" value="P:nucleobase-containing compound metabolic process"/>
    <property type="evidence" value="ECO:0007669"/>
    <property type="project" value="InterPro"/>
</dbReference>
<dbReference type="Proteomes" id="UP000530234">
    <property type="component" value="Unassembled WGS sequence"/>
</dbReference>
<protein>
    <submittedName>
        <fullName evidence="2">DEAD/DEAH box helicase</fullName>
    </submittedName>
</protein>
<gene>
    <name evidence="2" type="ORF">FOE67_00110</name>
</gene>
<dbReference type="Gene3D" id="3.40.50.300">
    <property type="entry name" value="P-loop containing nucleotide triphosphate hydrolases"/>
    <property type="match status" value="2"/>
</dbReference>
<feature type="domain" description="ATP-dependent helicase C-terminal" evidence="1">
    <location>
        <begin position="377"/>
        <end position="484"/>
    </location>
</feature>
<dbReference type="EMBL" id="VKHS01000001">
    <property type="protein sequence ID" value="MBB0227957.1"/>
    <property type="molecule type" value="Genomic_DNA"/>
</dbReference>
<dbReference type="InterPro" id="IPR006555">
    <property type="entry name" value="ATP-dep_Helicase_C"/>
</dbReference>
<keyword evidence="3" id="KW-1185">Reference proteome</keyword>
<keyword evidence="2" id="KW-0378">Hydrolase</keyword>
<dbReference type="Pfam" id="PF13307">
    <property type="entry name" value="Helicase_C_2"/>
    <property type="match status" value="1"/>
</dbReference>
<accession>A0A7W3SZA9</accession>
<sequence>MPLNWSLVGAGETDPLLRPRDIYAAGPRPWPYLRHEQGEVLDRWFERRTDKDVVIKQNTGGGKTAAGLLIAQSTLNEGVGKAVYLAGDTHYASGQVQKEALNLGLVTTTDPRDPAFQQEKAIPVTNFKKLFNGMSTFGVAGDNSRPHMPLGVVVVDDAHAALNTITRQFRLFIPCGHKTHDKLVNMFAHELRRQAPNQWRDVQAGDYSALVRVPFWTWANRHQEVMDLLHPHSSDDEFKYVWPLIADVLNLCTASITSRGVEVRPPCPPVHAIPAFTNAQRRVYLTATLADDSALTTALDVGPALLACPVTPGSAADMGDRLILAPLSLNPSLGDEAIRLLAKQFADGDRNGDGVAETEPVNVVVIVPSSKRAAVWAPYAHRIHSAATLDEGVKELRETPHVGLVVLVNKYDGIDLPNNACRLLILDGVPLPLDAAERREAAILPDSRFRVTQSIQRIEQGMGRGVRDREDYCAVLLMGAELSMAIHDPRRLDLFSPATRAQLRVSRSIADQIAGEGLGQVREAIDACLERHPQWLTASRRALADVQYDQTSTVHAEATANRQAFNLAAIGQYQAAVSRLQAVINSLEDKALRGYLMEQKAAYLHHVDPSAAQQALTTAVVENPMVQRPVDDVAPRTIKAAAVQARAATEYLRETYSDGVQLVLGVRHIFDQIVWGDKDRTNDAEAAWELLGHHLGFRSDRPDQMFKIDPDNRWALTNEQHAIIELKTGSSSDLISKDDADQLGGSVRWHESIAPDIRAQPVMLHPSSTLHTQSPPVPGLRVVTPNKLDELREAVAGVARALATGHGRWGNEQSVAAELQRAKLTAGAIFSTYTETARPAL</sequence>
<keyword evidence="2" id="KW-0067">ATP-binding</keyword>
<dbReference type="RefSeq" id="WP_182659666.1">
    <property type="nucleotide sequence ID" value="NZ_VKHS01000001.1"/>
</dbReference>
<dbReference type="GO" id="GO:0003676">
    <property type="term" value="F:nucleic acid binding"/>
    <property type="evidence" value="ECO:0007669"/>
    <property type="project" value="InterPro"/>
</dbReference>
<dbReference type="InterPro" id="IPR027417">
    <property type="entry name" value="P-loop_NTPase"/>
</dbReference>
<dbReference type="AlphaFoldDB" id="A0A7W3SZA9"/>